<sequence>MIKRHMKTGAAVVLAGALFAAGGMGTATAAKMISGSDIEDNSITAQQLAGGSVGESELKNGVLKGVKGEKGDDGKRGPKGDTGPQGPAGESGAAGAEGVRGLQGADGAPGPQGIPGAQGPQGPQGPAGDPASDVAGTVAGYLTTDPALINQIGGTFSTRATELGTLTLPAGTYVLTGNAFFGSQVAVSGKTRLQLALRTVAGEDVGTCFTGATSQLANRETTCSTTRVVEFASTTVVRVLGFGYADDQGSADGGKFGVVSYVTAVRA</sequence>
<reference evidence="4" key="1">
    <citation type="journal article" date="2019" name="Int. J. Syst. Evol. Microbiol.">
        <title>The Global Catalogue of Microorganisms (GCM) 10K type strain sequencing project: providing services to taxonomists for standard genome sequencing and annotation.</title>
        <authorList>
            <consortium name="The Broad Institute Genomics Platform"/>
            <consortium name="The Broad Institute Genome Sequencing Center for Infectious Disease"/>
            <person name="Wu L."/>
            <person name="Ma J."/>
        </authorList>
    </citation>
    <scope>NUCLEOTIDE SEQUENCE [LARGE SCALE GENOMIC DNA]</scope>
    <source>
        <strain evidence="4">KACC 13778</strain>
    </source>
</reference>
<dbReference type="InterPro" id="IPR050149">
    <property type="entry name" value="Collagen_superfamily"/>
</dbReference>
<feature type="region of interest" description="Disordered" evidence="1">
    <location>
        <begin position="59"/>
        <end position="136"/>
    </location>
</feature>
<feature type="signal peptide" evidence="2">
    <location>
        <begin position="1"/>
        <end position="29"/>
    </location>
</feature>
<dbReference type="InterPro" id="IPR008160">
    <property type="entry name" value="Collagen"/>
</dbReference>
<comment type="caution">
    <text evidence="3">The sequence shown here is derived from an EMBL/GenBank/DDBJ whole genome shotgun (WGS) entry which is preliminary data.</text>
</comment>
<dbReference type="EMBL" id="JBHSMD010000002">
    <property type="protein sequence ID" value="MFC5492837.1"/>
    <property type="molecule type" value="Genomic_DNA"/>
</dbReference>
<feature type="compositionally biased region" description="Basic and acidic residues" evidence="1">
    <location>
        <begin position="66"/>
        <end position="79"/>
    </location>
</feature>
<evidence type="ECO:0000256" key="1">
    <source>
        <dbReference type="SAM" id="MobiDB-lite"/>
    </source>
</evidence>
<keyword evidence="2" id="KW-0732">Signal</keyword>
<evidence type="ECO:0000256" key="2">
    <source>
        <dbReference type="SAM" id="SignalP"/>
    </source>
</evidence>
<protein>
    <recommendedName>
        <fullName evidence="5">Collagen-like protein</fullName>
    </recommendedName>
</protein>
<organism evidence="3 4">
    <name type="scientific">Nocardioides caricicola</name>
    <dbReference type="NCBI Taxonomy" id="634770"/>
    <lineage>
        <taxon>Bacteria</taxon>
        <taxon>Bacillati</taxon>
        <taxon>Actinomycetota</taxon>
        <taxon>Actinomycetes</taxon>
        <taxon>Propionibacteriales</taxon>
        <taxon>Nocardioidaceae</taxon>
        <taxon>Nocardioides</taxon>
    </lineage>
</organism>
<keyword evidence="4" id="KW-1185">Reference proteome</keyword>
<feature type="chain" id="PRO_5046635367" description="Collagen-like protein" evidence="2">
    <location>
        <begin position="30"/>
        <end position="267"/>
    </location>
</feature>
<dbReference type="PANTHER" id="PTHR24023">
    <property type="entry name" value="COLLAGEN ALPHA"/>
    <property type="match status" value="1"/>
</dbReference>
<dbReference type="Proteomes" id="UP001595956">
    <property type="component" value="Unassembled WGS sequence"/>
</dbReference>
<dbReference type="Pfam" id="PF01391">
    <property type="entry name" value="Collagen"/>
    <property type="match status" value="1"/>
</dbReference>
<dbReference type="PANTHER" id="PTHR24023:SF1082">
    <property type="entry name" value="COLLAGEN TRIPLE HELIX REPEAT"/>
    <property type="match status" value="1"/>
</dbReference>
<evidence type="ECO:0000313" key="4">
    <source>
        <dbReference type="Proteomes" id="UP001595956"/>
    </source>
</evidence>
<evidence type="ECO:0000313" key="3">
    <source>
        <dbReference type="EMBL" id="MFC5492837.1"/>
    </source>
</evidence>
<accession>A0ABW0MYR8</accession>
<gene>
    <name evidence="3" type="ORF">ACFPKY_06990</name>
</gene>
<name>A0ABW0MYR8_9ACTN</name>
<dbReference type="RefSeq" id="WP_345171384.1">
    <property type="nucleotide sequence ID" value="NZ_BAABFQ010000003.1"/>
</dbReference>
<evidence type="ECO:0008006" key="5">
    <source>
        <dbReference type="Google" id="ProtNLM"/>
    </source>
</evidence>
<proteinExistence type="predicted"/>
<feature type="compositionally biased region" description="Low complexity" evidence="1">
    <location>
        <begin position="81"/>
        <end position="131"/>
    </location>
</feature>